<dbReference type="Proteomes" id="UP000321337">
    <property type="component" value="Unassembled WGS sequence"/>
</dbReference>
<evidence type="ECO:0000313" key="1">
    <source>
        <dbReference type="EMBL" id="GEP30100.1"/>
    </source>
</evidence>
<proteinExistence type="predicted"/>
<organism evidence="1 2">
    <name type="scientific">Sulfuriferula plumbiphila</name>
    <dbReference type="NCBI Taxonomy" id="171865"/>
    <lineage>
        <taxon>Bacteria</taxon>
        <taxon>Pseudomonadati</taxon>
        <taxon>Pseudomonadota</taxon>
        <taxon>Betaproteobacteria</taxon>
        <taxon>Nitrosomonadales</taxon>
        <taxon>Sulfuricellaceae</taxon>
        <taxon>Sulfuriferula</taxon>
    </lineage>
</organism>
<comment type="caution">
    <text evidence="1">The sequence shown here is derived from an EMBL/GenBank/DDBJ whole genome shotgun (WGS) entry which is preliminary data.</text>
</comment>
<evidence type="ECO:0000313" key="2">
    <source>
        <dbReference type="Proteomes" id="UP000321337"/>
    </source>
</evidence>
<dbReference type="EMBL" id="BKAD01000011">
    <property type="protein sequence ID" value="GEP30100.1"/>
    <property type="molecule type" value="Genomic_DNA"/>
</dbReference>
<name>A0A512L6J0_9PROT</name>
<accession>A0A512L6J0</accession>
<protein>
    <submittedName>
        <fullName evidence="1">Uncharacterized protein</fullName>
    </submittedName>
</protein>
<dbReference type="AlphaFoldDB" id="A0A512L6J0"/>
<sequence length="75" mass="8461">MQITWEGGTGANTKRVRGANAPVSLIIWKLSASLNHGMRENRITCAKQDGCETVHSDVHLGWTTRVRWTRRASVW</sequence>
<gene>
    <name evidence="1" type="ORF">TPL01_12380</name>
</gene>
<keyword evidence="2" id="KW-1185">Reference proteome</keyword>
<reference evidence="1 2" key="1">
    <citation type="submission" date="2019-07" db="EMBL/GenBank/DDBJ databases">
        <title>Whole genome shotgun sequence of Thiobacillus plumbophilus NBRC 107929.</title>
        <authorList>
            <person name="Hosoyama A."/>
            <person name="Uohara A."/>
            <person name="Ohji S."/>
            <person name="Ichikawa N."/>
        </authorList>
    </citation>
    <scope>NUCLEOTIDE SEQUENCE [LARGE SCALE GENOMIC DNA]</scope>
    <source>
        <strain evidence="1 2">NBRC 107929</strain>
    </source>
</reference>